<keyword evidence="1 3" id="KW-0996">Nickel insertion</keyword>
<keyword evidence="2 3" id="KW-0143">Chaperone</keyword>
<comment type="similarity">
    <text evidence="3">Belongs to the UreF family.</text>
</comment>
<dbReference type="Pfam" id="PF01730">
    <property type="entry name" value="UreF"/>
    <property type="match status" value="1"/>
</dbReference>
<evidence type="ECO:0000313" key="5">
    <source>
        <dbReference type="Proteomes" id="UP000295142"/>
    </source>
</evidence>
<dbReference type="GO" id="GO:0016151">
    <property type="term" value="F:nickel cation binding"/>
    <property type="evidence" value="ECO:0007669"/>
    <property type="project" value="UniProtKB-UniRule"/>
</dbReference>
<evidence type="ECO:0000256" key="3">
    <source>
        <dbReference type="HAMAP-Rule" id="MF_01385"/>
    </source>
</evidence>
<comment type="function">
    <text evidence="3">Required for maturation of urease via the functional incorporation of the urease nickel metallocenter.</text>
</comment>
<dbReference type="Proteomes" id="UP000295142">
    <property type="component" value="Unassembled WGS sequence"/>
</dbReference>
<evidence type="ECO:0000256" key="2">
    <source>
        <dbReference type="ARBA" id="ARBA00023186"/>
    </source>
</evidence>
<dbReference type="AlphaFoldDB" id="A0A4R2KI25"/>
<keyword evidence="3" id="KW-0963">Cytoplasm</keyword>
<dbReference type="PANTHER" id="PTHR33620">
    <property type="entry name" value="UREASE ACCESSORY PROTEIN F"/>
    <property type="match status" value="1"/>
</dbReference>
<dbReference type="PANTHER" id="PTHR33620:SF1">
    <property type="entry name" value="UREASE ACCESSORY PROTEIN F"/>
    <property type="match status" value="1"/>
</dbReference>
<dbReference type="Gene3D" id="1.10.4190.10">
    <property type="entry name" value="Urease accessory protein UreF"/>
    <property type="match status" value="1"/>
</dbReference>
<dbReference type="EMBL" id="SLWW01000005">
    <property type="protein sequence ID" value="TCO72017.1"/>
    <property type="molecule type" value="Genomic_DNA"/>
</dbReference>
<sequence length="230" mass="24515">MTIPMVSMITCTTTTMPTDAQVMKLAQWLSPAYPVGAFAYSHGLESAVAMGTVPDAAALREWLGDILFQGAGRADAIFLAAAYRAPDAAALAELDATARAFQPSAERLLETTAQGAAFARITGAVWPADLPDLTYPVALGRAARLHDLPLLLTARMYLHAFASNLVSAGIRLIPIGQTDGQKVLTALTPLCERVAEEAMAETLDELSSTAFLADIASMTHETQYSRLFRT</sequence>
<comment type="subunit">
    <text evidence="3">UreD, UreF and UreG form a complex that acts as a GTP-hydrolysis-dependent molecular chaperone, activating the urease apoprotein by helping to assemble the nickel containing metallocenter of UreC. The UreE protein probably delivers the nickel.</text>
</comment>
<reference evidence="4 5" key="1">
    <citation type="submission" date="2019-03" db="EMBL/GenBank/DDBJ databases">
        <title>Genomic Encyclopedia of Type Strains, Phase IV (KMG-IV): sequencing the most valuable type-strain genomes for metagenomic binning, comparative biology and taxonomic classification.</title>
        <authorList>
            <person name="Goeker M."/>
        </authorList>
    </citation>
    <scope>NUCLEOTIDE SEQUENCE [LARGE SCALE GENOMIC DNA]</scope>
    <source>
        <strain evidence="4 5">DSM 4868</strain>
    </source>
</reference>
<gene>
    <name evidence="3" type="primary">ureF</name>
    <name evidence="4" type="ORF">EV655_105123</name>
</gene>
<name>A0A4R2KI25_9RHOB</name>
<comment type="subcellular location">
    <subcellularLocation>
        <location evidence="3">Cytoplasm</location>
    </subcellularLocation>
</comment>
<proteinExistence type="inferred from homology"/>
<evidence type="ECO:0000256" key="1">
    <source>
        <dbReference type="ARBA" id="ARBA00022988"/>
    </source>
</evidence>
<dbReference type="GO" id="GO:0005737">
    <property type="term" value="C:cytoplasm"/>
    <property type="evidence" value="ECO:0007669"/>
    <property type="project" value="UniProtKB-SubCell"/>
</dbReference>
<accession>A0A4R2KI25</accession>
<dbReference type="InterPro" id="IPR038277">
    <property type="entry name" value="UreF_sf"/>
</dbReference>
<protein>
    <recommendedName>
        <fullName evidence="3">Urease accessory protein UreF</fullName>
    </recommendedName>
</protein>
<dbReference type="InterPro" id="IPR002639">
    <property type="entry name" value="UreF"/>
</dbReference>
<evidence type="ECO:0000313" key="4">
    <source>
        <dbReference type="EMBL" id="TCO72017.1"/>
    </source>
</evidence>
<comment type="caution">
    <text evidence="4">The sequence shown here is derived from an EMBL/GenBank/DDBJ whole genome shotgun (WGS) entry which is preliminary data.</text>
</comment>
<dbReference type="HAMAP" id="MF_01385">
    <property type="entry name" value="UreF"/>
    <property type="match status" value="1"/>
</dbReference>
<keyword evidence="5" id="KW-1185">Reference proteome</keyword>
<organism evidence="4 5">
    <name type="scientific">Rhodovulum euryhalinum</name>
    <dbReference type="NCBI Taxonomy" id="35805"/>
    <lineage>
        <taxon>Bacteria</taxon>
        <taxon>Pseudomonadati</taxon>
        <taxon>Pseudomonadota</taxon>
        <taxon>Alphaproteobacteria</taxon>
        <taxon>Rhodobacterales</taxon>
        <taxon>Paracoccaceae</taxon>
        <taxon>Rhodovulum</taxon>
    </lineage>
</organism>
<dbReference type="PIRSF" id="PIRSF009467">
    <property type="entry name" value="Ureas_acces_UreF"/>
    <property type="match status" value="1"/>
</dbReference>